<accession>A0AAW1S3V1</accession>
<protein>
    <submittedName>
        <fullName evidence="2">Uncharacterized protein</fullName>
    </submittedName>
</protein>
<dbReference type="EMBL" id="JALJOV010001813">
    <property type="protein sequence ID" value="KAK9840676.1"/>
    <property type="molecule type" value="Genomic_DNA"/>
</dbReference>
<evidence type="ECO:0000313" key="2">
    <source>
        <dbReference type="EMBL" id="KAK9840676.1"/>
    </source>
</evidence>
<dbReference type="Proteomes" id="UP001485043">
    <property type="component" value="Unassembled WGS sequence"/>
</dbReference>
<proteinExistence type="predicted"/>
<sequence length="797" mass="88804">MSCSQLHAVKLQHLKEGVDSCPDDHALVAAYKSVPFIHPYIRLDIYKRRWSWCGSGGEYCVHATDKPYNETEGLGFVVRDFVAKATGKGDIYQQGWQEASADKAAAFEKWEKFQRDARRQFGLQSGQHVQWHIGAAVAQQSSKFRRRFPIPPTDGGQAAALNWHHDRRMQESTAPRIPDGPGARGQSKLPAVLPGLLTAIKEAAGSSLVAMEAWVGSSGMGSAEQHEGRSMGEGEGAQDILSRRGPPGVAALGWFPHSWESIPNEVVNASEPPPLVLAGDGSGVWSHSVRMGKEDRWDELYTGREGDHAAARGEQPFGSFQRCNPWRWIHFHNTVMRNKTDRMLHDAEAGVGLQDPRPQGEEGLAGYLERSRPGTFGGKVASRQGKNEVLVLYHNFERMETCIEDEDVQVPRHNLLYFIRTAVRENDGVDYIFNFGGRIDPDMLELIPPYSNVRVRFIDSATLHSDTCTFQQTLLEQGSAIFHQYKYFFLVNNGMRGPFVPASMQTGDVHWTQPFISRLTNDTKLVGVTISCEVKTHVQGPFLATDRVGIQYILDLWGGCWGDHWDDIVHAEIGLTQSIMEDGYNVASMQHEYEGLDFRLEPSKLSCRGKLNPTVCCGMDDPLRMHWVKYGGAVMRIGAQSPYLIRAVENLTDGTLALTPPLVPSSRWQLPSQDWFDQRDAALKGVTRRNTLWRRSSRLFQRVFSLSRSGNQLAGKQAAASARYLTLLSEDEGHKQFRYQLQPHMSGFESDDTTIIPDSQEGIADSQTGGTAAAGHKEHYLAVKSQSGMTVPLPAIM</sequence>
<dbReference type="AlphaFoldDB" id="A0AAW1S3V1"/>
<reference evidence="2 3" key="1">
    <citation type="journal article" date="2024" name="Nat. Commun.">
        <title>Phylogenomics reveals the evolutionary origins of lichenization in chlorophyte algae.</title>
        <authorList>
            <person name="Puginier C."/>
            <person name="Libourel C."/>
            <person name="Otte J."/>
            <person name="Skaloud P."/>
            <person name="Haon M."/>
            <person name="Grisel S."/>
            <person name="Petersen M."/>
            <person name="Berrin J.G."/>
            <person name="Delaux P.M."/>
            <person name="Dal Grande F."/>
            <person name="Keller J."/>
        </authorList>
    </citation>
    <scope>NUCLEOTIDE SEQUENCE [LARGE SCALE GENOMIC DNA]</scope>
    <source>
        <strain evidence="2 3">SAG 2523</strain>
    </source>
</reference>
<evidence type="ECO:0000313" key="3">
    <source>
        <dbReference type="Proteomes" id="UP001485043"/>
    </source>
</evidence>
<keyword evidence="3" id="KW-1185">Reference proteome</keyword>
<gene>
    <name evidence="2" type="ORF">WJX84_006170</name>
</gene>
<feature type="region of interest" description="Disordered" evidence="1">
    <location>
        <begin position="219"/>
        <end position="239"/>
    </location>
</feature>
<organism evidence="2 3">
    <name type="scientific">Apatococcus fuscideae</name>
    <dbReference type="NCBI Taxonomy" id="2026836"/>
    <lineage>
        <taxon>Eukaryota</taxon>
        <taxon>Viridiplantae</taxon>
        <taxon>Chlorophyta</taxon>
        <taxon>core chlorophytes</taxon>
        <taxon>Trebouxiophyceae</taxon>
        <taxon>Chlorellales</taxon>
        <taxon>Chlorellaceae</taxon>
        <taxon>Apatococcus</taxon>
    </lineage>
</organism>
<evidence type="ECO:0000256" key="1">
    <source>
        <dbReference type="SAM" id="MobiDB-lite"/>
    </source>
</evidence>
<name>A0AAW1S3V1_9CHLO</name>
<comment type="caution">
    <text evidence="2">The sequence shown here is derived from an EMBL/GenBank/DDBJ whole genome shotgun (WGS) entry which is preliminary data.</text>
</comment>